<dbReference type="NCBIfam" id="TIGR00051">
    <property type="entry name" value="YbgC/FadM family acyl-CoA thioesterase"/>
    <property type="match status" value="1"/>
</dbReference>
<accession>A0ABT6CFR4</accession>
<evidence type="ECO:0000313" key="4">
    <source>
        <dbReference type="Proteomes" id="UP001222770"/>
    </source>
</evidence>
<dbReference type="InterPro" id="IPR050563">
    <property type="entry name" value="4-hydroxybenzoyl-CoA_TE"/>
</dbReference>
<gene>
    <name evidence="3" type="ORF">POM99_05370</name>
</gene>
<dbReference type="PANTHER" id="PTHR31793:SF37">
    <property type="entry name" value="ACYL-COA THIOESTER HYDROLASE YBGC"/>
    <property type="match status" value="1"/>
</dbReference>
<keyword evidence="4" id="KW-1185">Reference proteome</keyword>
<dbReference type="PIRSF" id="PIRSF003230">
    <property type="entry name" value="YbgC"/>
    <property type="match status" value="1"/>
</dbReference>
<dbReference type="Proteomes" id="UP001222770">
    <property type="component" value="Unassembled WGS sequence"/>
</dbReference>
<dbReference type="EMBL" id="JAROCY010000004">
    <property type="protein sequence ID" value="MDF8332626.1"/>
    <property type="molecule type" value="Genomic_DNA"/>
</dbReference>
<dbReference type="EC" id="3.1.2.-" evidence="3"/>
<sequence length="157" mass="17557">MFAIDPPSGRIQAARHLYPVRAYFEDTDLSGVVYHANYLRWFERARSDLLRLLGIDQRAANEAGEGAYAVVDMGLRYLKPARLDDAVAIVTSVDEITPATCRLFQQAWRGEDLLCEARVRVAFVSPNGRPRRQPPAWVAAFRALADQTTEPEGQVPA</sequence>
<name>A0ABT6CFR4_9SPHN</name>
<dbReference type="InterPro" id="IPR006684">
    <property type="entry name" value="YbgC/YbaW"/>
</dbReference>
<dbReference type="PANTHER" id="PTHR31793">
    <property type="entry name" value="4-HYDROXYBENZOYL-COA THIOESTERASE FAMILY MEMBER"/>
    <property type="match status" value="1"/>
</dbReference>
<dbReference type="SUPFAM" id="SSF54637">
    <property type="entry name" value="Thioesterase/thiol ester dehydrase-isomerase"/>
    <property type="match status" value="1"/>
</dbReference>
<evidence type="ECO:0000256" key="2">
    <source>
        <dbReference type="ARBA" id="ARBA00022801"/>
    </source>
</evidence>
<keyword evidence="2 3" id="KW-0378">Hydrolase</keyword>
<dbReference type="Gene3D" id="3.10.129.10">
    <property type="entry name" value="Hotdog Thioesterase"/>
    <property type="match status" value="1"/>
</dbReference>
<dbReference type="CDD" id="cd00586">
    <property type="entry name" value="4HBT"/>
    <property type="match status" value="1"/>
</dbReference>
<reference evidence="3 4" key="1">
    <citation type="submission" date="2023-03" db="EMBL/GenBank/DDBJ databases">
        <title>Novosphingobium cyanobacteriorum sp. nov., isolated from a eutrophic reservoir during the Microcystis bloom period.</title>
        <authorList>
            <person name="Kang M."/>
            <person name="Le V."/>
            <person name="Ko S.-R."/>
            <person name="Lee S.-A."/>
            <person name="Ahn C.-Y."/>
        </authorList>
    </citation>
    <scope>NUCLEOTIDE SEQUENCE [LARGE SCALE GENOMIC DNA]</scope>
    <source>
        <strain evidence="3 4">HBC54</strain>
    </source>
</reference>
<dbReference type="Pfam" id="PF13279">
    <property type="entry name" value="4HBT_2"/>
    <property type="match status" value="1"/>
</dbReference>
<comment type="similarity">
    <text evidence="1">Belongs to the 4-hydroxybenzoyl-CoA thioesterase family.</text>
</comment>
<organism evidence="3 4">
    <name type="scientific">Novosphingobium cyanobacteriorum</name>
    <dbReference type="NCBI Taxonomy" id="3024215"/>
    <lineage>
        <taxon>Bacteria</taxon>
        <taxon>Pseudomonadati</taxon>
        <taxon>Pseudomonadota</taxon>
        <taxon>Alphaproteobacteria</taxon>
        <taxon>Sphingomonadales</taxon>
        <taxon>Sphingomonadaceae</taxon>
        <taxon>Novosphingobium</taxon>
    </lineage>
</organism>
<evidence type="ECO:0000256" key="1">
    <source>
        <dbReference type="ARBA" id="ARBA00005953"/>
    </source>
</evidence>
<dbReference type="RefSeq" id="WP_277275833.1">
    <property type="nucleotide sequence ID" value="NZ_JAROCY010000004.1"/>
</dbReference>
<evidence type="ECO:0000313" key="3">
    <source>
        <dbReference type="EMBL" id="MDF8332626.1"/>
    </source>
</evidence>
<dbReference type="GO" id="GO:0016787">
    <property type="term" value="F:hydrolase activity"/>
    <property type="evidence" value="ECO:0007669"/>
    <property type="project" value="UniProtKB-KW"/>
</dbReference>
<protein>
    <submittedName>
        <fullName evidence="3">YbgC/FadM family acyl-CoA thioesterase</fullName>
        <ecNumber evidence="3">3.1.2.-</ecNumber>
    </submittedName>
</protein>
<comment type="caution">
    <text evidence="3">The sequence shown here is derived from an EMBL/GenBank/DDBJ whole genome shotgun (WGS) entry which is preliminary data.</text>
</comment>
<dbReference type="InterPro" id="IPR029069">
    <property type="entry name" value="HotDog_dom_sf"/>
</dbReference>
<proteinExistence type="inferred from homology"/>